<dbReference type="Proteomes" id="UP000054485">
    <property type="component" value="Unassembled WGS sequence"/>
</dbReference>
<dbReference type="AlphaFoldDB" id="A0A0D0APJ7"/>
<name>A0A0D0APJ7_9AGAM</name>
<reference evidence="2" key="2">
    <citation type="submission" date="2015-01" db="EMBL/GenBank/DDBJ databases">
        <title>Evolutionary Origins and Diversification of the Mycorrhizal Mutualists.</title>
        <authorList>
            <consortium name="DOE Joint Genome Institute"/>
            <consortium name="Mycorrhizal Genomics Consortium"/>
            <person name="Kohler A."/>
            <person name="Kuo A."/>
            <person name="Nagy L.G."/>
            <person name="Floudas D."/>
            <person name="Copeland A."/>
            <person name="Barry K.W."/>
            <person name="Cichocki N."/>
            <person name="Veneault-Fourrey C."/>
            <person name="LaButti K."/>
            <person name="Lindquist E.A."/>
            <person name="Lipzen A."/>
            <person name="Lundell T."/>
            <person name="Morin E."/>
            <person name="Murat C."/>
            <person name="Riley R."/>
            <person name="Ohm R."/>
            <person name="Sun H."/>
            <person name="Tunlid A."/>
            <person name="Henrissat B."/>
            <person name="Grigoriev I.V."/>
            <person name="Hibbett D.S."/>
            <person name="Martin F."/>
        </authorList>
    </citation>
    <scope>NUCLEOTIDE SEQUENCE [LARGE SCALE GENOMIC DNA]</scope>
    <source>
        <strain evidence="2">UH-Slu-Lm8-n1</strain>
    </source>
</reference>
<organism evidence="1 2">
    <name type="scientific">Suillus luteus UH-Slu-Lm8-n1</name>
    <dbReference type="NCBI Taxonomy" id="930992"/>
    <lineage>
        <taxon>Eukaryota</taxon>
        <taxon>Fungi</taxon>
        <taxon>Dikarya</taxon>
        <taxon>Basidiomycota</taxon>
        <taxon>Agaricomycotina</taxon>
        <taxon>Agaricomycetes</taxon>
        <taxon>Agaricomycetidae</taxon>
        <taxon>Boletales</taxon>
        <taxon>Suillineae</taxon>
        <taxon>Suillaceae</taxon>
        <taxon>Suillus</taxon>
    </lineage>
</organism>
<gene>
    <name evidence="1" type="ORF">CY34DRAFT_678991</name>
</gene>
<evidence type="ECO:0000313" key="2">
    <source>
        <dbReference type="Proteomes" id="UP000054485"/>
    </source>
</evidence>
<protein>
    <submittedName>
        <fullName evidence="1">Unplaced genomic scaffold CY34scaffold_717, whole genome shotgun sequence</fullName>
    </submittedName>
</protein>
<dbReference type="InParanoid" id="A0A0D0APJ7"/>
<reference evidence="1 2" key="1">
    <citation type="submission" date="2014-04" db="EMBL/GenBank/DDBJ databases">
        <authorList>
            <consortium name="DOE Joint Genome Institute"/>
            <person name="Kuo A."/>
            <person name="Ruytinx J."/>
            <person name="Rineau F."/>
            <person name="Colpaert J."/>
            <person name="Kohler A."/>
            <person name="Nagy L.G."/>
            <person name="Floudas D."/>
            <person name="Copeland A."/>
            <person name="Barry K.W."/>
            <person name="Cichocki N."/>
            <person name="Veneault-Fourrey C."/>
            <person name="LaButti K."/>
            <person name="Lindquist E.A."/>
            <person name="Lipzen A."/>
            <person name="Lundell T."/>
            <person name="Morin E."/>
            <person name="Murat C."/>
            <person name="Sun H."/>
            <person name="Tunlid A."/>
            <person name="Henrissat B."/>
            <person name="Grigoriev I.V."/>
            <person name="Hibbett D.S."/>
            <person name="Martin F."/>
            <person name="Nordberg H.P."/>
            <person name="Cantor M.N."/>
            <person name="Hua S.X."/>
        </authorList>
    </citation>
    <scope>NUCLEOTIDE SEQUENCE [LARGE SCALE GENOMIC DNA]</scope>
    <source>
        <strain evidence="1 2">UH-Slu-Lm8-n1</strain>
    </source>
</reference>
<dbReference type="EMBL" id="KN835848">
    <property type="protein sequence ID" value="KIK33888.1"/>
    <property type="molecule type" value="Genomic_DNA"/>
</dbReference>
<accession>A0A0D0APJ7</accession>
<evidence type="ECO:0000313" key="1">
    <source>
        <dbReference type="EMBL" id="KIK33888.1"/>
    </source>
</evidence>
<proteinExistence type="predicted"/>
<sequence>MFRSGIEGYKQHNFWGSSQFHPCRAEACPRMIFIPSMFKGGTGHIHDRAARHLDGYRLYYLVPTRKKALKTCGRSRRQAAGICFKGLHSGRTSSRSDKDN</sequence>
<dbReference type="HOGENOM" id="CLU_2307926_0_0_1"/>
<keyword evidence="2" id="KW-1185">Reference proteome</keyword>